<gene>
    <name evidence="1" type="ORF">ElyMa_006370300</name>
</gene>
<evidence type="ECO:0000313" key="2">
    <source>
        <dbReference type="Proteomes" id="UP000762676"/>
    </source>
</evidence>
<sequence>MNSFFKAAEECKQMRLSSHGYAYHRETVAPDAAVTSMTVVTKHSRSACVSGTSFGYSDADAWVDKGCRADFKICYAPVAKSRSPSFDFNLRKAADDEGCGVVTCTQLMAENPDDARKIKKLTVFKKVPGGEKGAKKWEKLAKVTSKSPTVQETSDSLRVDGQLSETDARIEVQLLASDMNCKSLKLACEAQLIDDTGRVSTTKAVIGKKKYPKEIAEIPDDEEDGIESACPE</sequence>
<protein>
    <submittedName>
        <fullName evidence="1">D-galacturonic acid binding lectin</fullName>
    </submittedName>
</protein>
<dbReference type="AlphaFoldDB" id="A0AAV4HNZ2"/>
<accession>A0AAV4HNZ2</accession>
<dbReference type="InterPro" id="IPR021381">
    <property type="entry name" value="DUF3011"/>
</dbReference>
<dbReference type="Proteomes" id="UP000762676">
    <property type="component" value="Unassembled WGS sequence"/>
</dbReference>
<keyword evidence="2" id="KW-1185">Reference proteome</keyword>
<name>A0AAV4HNZ2_9GAST</name>
<comment type="caution">
    <text evidence="1">The sequence shown here is derived from an EMBL/GenBank/DDBJ whole genome shotgun (WGS) entry which is preliminary data.</text>
</comment>
<proteinExistence type="predicted"/>
<dbReference type="Pfam" id="PF11218">
    <property type="entry name" value="DUF3011"/>
    <property type="match status" value="1"/>
</dbReference>
<evidence type="ECO:0000313" key="1">
    <source>
        <dbReference type="EMBL" id="GFR99274.1"/>
    </source>
</evidence>
<reference evidence="1 2" key="1">
    <citation type="journal article" date="2021" name="Elife">
        <title>Chloroplast acquisition without the gene transfer in kleptoplastic sea slugs, Plakobranchus ocellatus.</title>
        <authorList>
            <person name="Maeda T."/>
            <person name="Takahashi S."/>
            <person name="Yoshida T."/>
            <person name="Shimamura S."/>
            <person name="Takaki Y."/>
            <person name="Nagai Y."/>
            <person name="Toyoda A."/>
            <person name="Suzuki Y."/>
            <person name="Arimoto A."/>
            <person name="Ishii H."/>
            <person name="Satoh N."/>
            <person name="Nishiyama T."/>
            <person name="Hasebe M."/>
            <person name="Maruyama T."/>
            <person name="Minagawa J."/>
            <person name="Obokata J."/>
            <person name="Shigenobu S."/>
        </authorList>
    </citation>
    <scope>NUCLEOTIDE SEQUENCE [LARGE SCALE GENOMIC DNA]</scope>
</reference>
<dbReference type="EMBL" id="BMAT01012793">
    <property type="protein sequence ID" value="GFR99274.1"/>
    <property type="molecule type" value="Genomic_DNA"/>
</dbReference>
<organism evidence="1 2">
    <name type="scientific">Elysia marginata</name>
    <dbReference type="NCBI Taxonomy" id="1093978"/>
    <lineage>
        <taxon>Eukaryota</taxon>
        <taxon>Metazoa</taxon>
        <taxon>Spiralia</taxon>
        <taxon>Lophotrochozoa</taxon>
        <taxon>Mollusca</taxon>
        <taxon>Gastropoda</taxon>
        <taxon>Heterobranchia</taxon>
        <taxon>Euthyneura</taxon>
        <taxon>Panpulmonata</taxon>
        <taxon>Sacoglossa</taxon>
        <taxon>Placobranchoidea</taxon>
        <taxon>Plakobranchidae</taxon>
        <taxon>Elysia</taxon>
    </lineage>
</organism>